<evidence type="ECO:0000256" key="8">
    <source>
        <dbReference type="SAM" id="MobiDB-lite"/>
    </source>
</evidence>
<dbReference type="Pfam" id="PF17921">
    <property type="entry name" value="Integrase_H2C2"/>
    <property type="match status" value="1"/>
</dbReference>
<keyword evidence="5" id="KW-0378">Hydrolase</keyword>
<dbReference type="InterPro" id="IPR043128">
    <property type="entry name" value="Rev_trsase/Diguanyl_cyclase"/>
</dbReference>
<keyword evidence="3" id="KW-0540">Nuclease</keyword>
<dbReference type="PROSITE" id="PS50878">
    <property type="entry name" value="RT_POL"/>
    <property type="match status" value="1"/>
</dbReference>
<dbReference type="GO" id="GO:0003964">
    <property type="term" value="F:RNA-directed DNA polymerase activity"/>
    <property type="evidence" value="ECO:0007669"/>
    <property type="project" value="UniProtKB-KW"/>
</dbReference>
<dbReference type="InterPro" id="IPR041373">
    <property type="entry name" value="RT_RNaseH"/>
</dbReference>
<keyword evidence="11" id="KW-1185">Reference proteome</keyword>
<keyword evidence="2" id="KW-0548">Nucleotidyltransferase</keyword>
<dbReference type="Gene3D" id="1.10.340.70">
    <property type="match status" value="1"/>
</dbReference>
<evidence type="ECO:0000256" key="5">
    <source>
        <dbReference type="ARBA" id="ARBA00022801"/>
    </source>
</evidence>
<protein>
    <recommendedName>
        <fullName evidence="9">Reverse transcriptase domain-containing protein</fullName>
    </recommendedName>
</protein>
<dbReference type="InterPro" id="IPR043502">
    <property type="entry name" value="DNA/RNA_pol_sf"/>
</dbReference>
<dbReference type="CDD" id="cd01647">
    <property type="entry name" value="RT_LTR"/>
    <property type="match status" value="1"/>
</dbReference>
<keyword evidence="1" id="KW-0808">Transferase</keyword>
<dbReference type="Gene3D" id="3.30.70.270">
    <property type="match status" value="2"/>
</dbReference>
<evidence type="ECO:0000313" key="11">
    <source>
        <dbReference type="Proteomes" id="UP000298061"/>
    </source>
</evidence>
<dbReference type="InterPro" id="IPR000477">
    <property type="entry name" value="RT_dom"/>
</dbReference>
<reference evidence="10 11" key="1">
    <citation type="submission" date="2019-02" db="EMBL/GenBank/DDBJ databases">
        <title>Genome sequencing of the rare red list fungi Hericium alpestre (H. flagellum).</title>
        <authorList>
            <person name="Buettner E."/>
            <person name="Kellner H."/>
        </authorList>
    </citation>
    <scope>NUCLEOTIDE SEQUENCE [LARGE SCALE GENOMIC DNA]</scope>
    <source>
        <strain evidence="10 11">DSM 108284</strain>
    </source>
</reference>
<evidence type="ECO:0000256" key="2">
    <source>
        <dbReference type="ARBA" id="ARBA00022695"/>
    </source>
</evidence>
<dbReference type="OrthoDB" id="3246250at2759"/>
<proteinExistence type="predicted"/>
<evidence type="ECO:0000256" key="3">
    <source>
        <dbReference type="ARBA" id="ARBA00022722"/>
    </source>
</evidence>
<organism evidence="10 11">
    <name type="scientific">Hericium alpestre</name>
    <dbReference type="NCBI Taxonomy" id="135208"/>
    <lineage>
        <taxon>Eukaryota</taxon>
        <taxon>Fungi</taxon>
        <taxon>Dikarya</taxon>
        <taxon>Basidiomycota</taxon>
        <taxon>Agaricomycotina</taxon>
        <taxon>Agaricomycetes</taxon>
        <taxon>Russulales</taxon>
        <taxon>Hericiaceae</taxon>
        <taxon>Hericium</taxon>
    </lineage>
</organism>
<evidence type="ECO:0000256" key="1">
    <source>
        <dbReference type="ARBA" id="ARBA00022679"/>
    </source>
</evidence>
<accession>A0A4Y9ZRM1</accession>
<dbReference type="InterPro" id="IPR050951">
    <property type="entry name" value="Retrovirus_Pol_polyprotein"/>
</dbReference>
<dbReference type="PANTHER" id="PTHR37984:SF5">
    <property type="entry name" value="PROTEIN NYNRIN-LIKE"/>
    <property type="match status" value="1"/>
</dbReference>
<evidence type="ECO:0000256" key="7">
    <source>
        <dbReference type="SAM" id="Coils"/>
    </source>
</evidence>
<dbReference type="PANTHER" id="PTHR37984">
    <property type="entry name" value="PROTEIN CBG26694"/>
    <property type="match status" value="1"/>
</dbReference>
<dbReference type="CDD" id="cd09274">
    <property type="entry name" value="RNase_HI_RT_Ty3"/>
    <property type="match status" value="1"/>
</dbReference>
<dbReference type="STRING" id="135208.A0A4Y9ZRM1"/>
<sequence length="488" mass="56587">MNTVTKKNAYPLPRIDDSYQNLRGARVFTSLDLHTGYWQAMMNDVLRDYLDKFVMVYLDDVIIYSPDIRTHVQHVYRVLERLHLHGLVLNETKCSWAKEELLYLGHIITAQGIKPNPDKVKAILTWPTPTTITQVRGFLNIAGYYRRFMGGFAKLASPLYDLLHGSPGKGTPVQWSVPTQRAFDEIKRRLTSTPVLSYPEPWKLFVIDSDASGDSIGGVLQQATSSFNNNKEEDRFRFIEKDLRPIAYESRRLTDTERRYSAQEREMLAIDYLLQKFRQFIEGSPILVRTDHESLKHFLTQKHLGRRLARFADNIAHFDVKIIYRPGKNQLAADALSRRTNENVPESSATGQLFTYPMTEQDMFGSEDEDEMQDAEERDRRRSAVFAAIQKRKENLRLKRSQIQNQEEAEDEEDEQGYVIRDDKLFRNVQGQYYEVPDTAEEAEKVLYRLHVDLGHLAADETLRAARKRILFVGMADIVDVVVRRCES</sequence>
<feature type="compositionally biased region" description="Polar residues" evidence="8">
    <location>
        <begin position="342"/>
        <end position="353"/>
    </location>
</feature>
<dbReference type="InterPro" id="IPR041588">
    <property type="entry name" value="Integrase_H2C2"/>
</dbReference>
<dbReference type="EMBL" id="SFCI01001131">
    <property type="protein sequence ID" value="TFY76683.1"/>
    <property type="molecule type" value="Genomic_DNA"/>
</dbReference>
<dbReference type="Proteomes" id="UP000298061">
    <property type="component" value="Unassembled WGS sequence"/>
</dbReference>
<dbReference type="GO" id="GO:0016787">
    <property type="term" value="F:hydrolase activity"/>
    <property type="evidence" value="ECO:0007669"/>
    <property type="project" value="UniProtKB-KW"/>
</dbReference>
<dbReference type="Gene3D" id="3.10.20.370">
    <property type="match status" value="1"/>
</dbReference>
<comment type="caution">
    <text evidence="10">The sequence shown here is derived from an EMBL/GenBank/DDBJ whole genome shotgun (WGS) entry which is preliminary data.</text>
</comment>
<dbReference type="FunFam" id="3.30.70.270:FF:000020">
    <property type="entry name" value="Transposon Tf2-6 polyprotein-like Protein"/>
    <property type="match status" value="1"/>
</dbReference>
<dbReference type="Pfam" id="PF00078">
    <property type="entry name" value="RVT_1"/>
    <property type="match status" value="1"/>
</dbReference>
<feature type="domain" description="Reverse transcriptase" evidence="9">
    <location>
        <begin position="1"/>
        <end position="108"/>
    </location>
</feature>
<dbReference type="FunFam" id="3.30.70.270:FF:000003">
    <property type="entry name" value="Transposon Ty3-G Gag-Pol polyprotein"/>
    <property type="match status" value="1"/>
</dbReference>
<keyword evidence="7" id="KW-0175">Coiled coil</keyword>
<dbReference type="Pfam" id="PF17917">
    <property type="entry name" value="RT_RNaseH"/>
    <property type="match status" value="1"/>
</dbReference>
<feature type="region of interest" description="Disordered" evidence="8">
    <location>
        <begin position="336"/>
        <end position="357"/>
    </location>
</feature>
<dbReference type="AlphaFoldDB" id="A0A4Y9ZRM1"/>
<feature type="coiled-coil region" evidence="7">
    <location>
        <begin position="386"/>
        <end position="413"/>
    </location>
</feature>
<keyword evidence="6" id="KW-0695">RNA-directed DNA polymerase</keyword>
<keyword evidence="4" id="KW-0255">Endonuclease</keyword>
<evidence type="ECO:0000256" key="6">
    <source>
        <dbReference type="ARBA" id="ARBA00022918"/>
    </source>
</evidence>
<feature type="non-terminal residue" evidence="10">
    <location>
        <position position="488"/>
    </location>
</feature>
<dbReference type="GO" id="GO:0004519">
    <property type="term" value="F:endonuclease activity"/>
    <property type="evidence" value="ECO:0007669"/>
    <property type="project" value="UniProtKB-KW"/>
</dbReference>
<evidence type="ECO:0000256" key="4">
    <source>
        <dbReference type="ARBA" id="ARBA00022759"/>
    </source>
</evidence>
<dbReference type="SUPFAM" id="SSF56672">
    <property type="entry name" value="DNA/RNA polymerases"/>
    <property type="match status" value="1"/>
</dbReference>
<gene>
    <name evidence="10" type="ORF">EWM64_g7327</name>
</gene>
<evidence type="ECO:0000313" key="10">
    <source>
        <dbReference type="EMBL" id="TFY76683.1"/>
    </source>
</evidence>
<name>A0A4Y9ZRM1_9AGAM</name>
<evidence type="ECO:0000259" key="9">
    <source>
        <dbReference type="PROSITE" id="PS50878"/>
    </source>
</evidence>